<dbReference type="Proteomes" id="UP000252586">
    <property type="component" value="Unassembled WGS sequence"/>
</dbReference>
<keyword evidence="3" id="KW-1185">Reference proteome</keyword>
<dbReference type="EMBL" id="QNRE01000034">
    <property type="protein sequence ID" value="RBO79684.1"/>
    <property type="molecule type" value="Genomic_DNA"/>
</dbReference>
<name>A0A366CTQ7_9NOCA</name>
<dbReference type="InterPro" id="IPR045926">
    <property type="entry name" value="DUF6345"/>
</dbReference>
<evidence type="ECO:0000313" key="3">
    <source>
        <dbReference type="Proteomes" id="UP000252586"/>
    </source>
</evidence>
<protein>
    <submittedName>
        <fullName evidence="2">Uncharacterized protein</fullName>
    </submittedName>
</protein>
<dbReference type="Pfam" id="PF19872">
    <property type="entry name" value="DUF6345"/>
    <property type="match status" value="1"/>
</dbReference>
<gene>
    <name evidence="2" type="ORF">DFR74_13410</name>
</gene>
<sequence>MADFTRVEFAVEWNSAAVVPGTVCGFRALPAAWSVAAAVINTARNFGHIEKFVWGNADAWATDYEHPAVVSTGDSLNMVDNTHLMYVSGHGAAETAVSLASNHFGCRAFYRNMRLGVRRLRWLVLDLCDAVTENPDVGTSVMRTWDTPTSGVAGQPRRALHVLCAFIGTEFPGIDTNRGAEFLTAVSRGTPVGTAWLDAAFARSGSNTNRPIAIACGRDGPDSRFRRDHGKLSDRDAGPVPSNHLAWKWRS</sequence>
<organism evidence="2 3">
    <name type="scientific">Nocardia puris</name>
    <dbReference type="NCBI Taxonomy" id="208602"/>
    <lineage>
        <taxon>Bacteria</taxon>
        <taxon>Bacillati</taxon>
        <taxon>Actinomycetota</taxon>
        <taxon>Actinomycetes</taxon>
        <taxon>Mycobacteriales</taxon>
        <taxon>Nocardiaceae</taxon>
        <taxon>Nocardia</taxon>
    </lineage>
</organism>
<feature type="compositionally biased region" description="Basic and acidic residues" evidence="1">
    <location>
        <begin position="219"/>
        <end position="237"/>
    </location>
</feature>
<evidence type="ECO:0000256" key="1">
    <source>
        <dbReference type="SAM" id="MobiDB-lite"/>
    </source>
</evidence>
<dbReference type="STRING" id="1210090.GCA_001613185_02498"/>
<accession>A0A366CTQ7</accession>
<proteinExistence type="predicted"/>
<comment type="caution">
    <text evidence="2">The sequence shown here is derived from an EMBL/GenBank/DDBJ whole genome shotgun (WGS) entry which is preliminary data.</text>
</comment>
<dbReference type="RefSeq" id="WP_067508064.1">
    <property type="nucleotide sequence ID" value="NZ_CP107943.1"/>
</dbReference>
<feature type="region of interest" description="Disordered" evidence="1">
    <location>
        <begin position="212"/>
        <end position="239"/>
    </location>
</feature>
<dbReference type="AlphaFoldDB" id="A0A366CTQ7"/>
<evidence type="ECO:0000313" key="2">
    <source>
        <dbReference type="EMBL" id="RBO79684.1"/>
    </source>
</evidence>
<dbReference type="OrthoDB" id="1655016at2"/>
<reference evidence="2 3" key="1">
    <citation type="submission" date="2018-06" db="EMBL/GenBank/DDBJ databases">
        <title>Genomic Encyclopedia of Type Strains, Phase IV (KMG-IV): sequencing the most valuable type-strain genomes for metagenomic binning, comparative biology and taxonomic classification.</title>
        <authorList>
            <person name="Goeker M."/>
        </authorList>
    </citation>
    <scope>NUCLEOTIDE SEQUENCE [LARGE SCALE GENOMIC DNA]</scope>
    <source>
        <strain evidence="2 3">DSM 44599</strain>
    </source>
</reference>